<dbReference type="Pfam" id="PF19897">
    <property type="entry name" value="DUF6370"/>
    <property type="match status" value="1"/>
</dbReference>
<evidence type="ECO:0000313" key="3">
    <source>
        <dbReference type="Proteomes" id="UP000199226"/>
    </source>
</evidence>
<dbReference type="Proteomes" id="UP000199226">
    <property type="component" value="Unassembled WGS sequence"/>
</dbReference>
<name>A0A1G9RPK1_9SPHI</name>
<keyword evidence="3" id="KW-1185">Reference proteome</keyword>
<evidence type="ECO:0000256" key="1">
    <source>
        <dbReference type="SAM" id="SignalP"/>
    </source>
</evidence>
<organism evidence="2 3">
    <name type="scientific">Daejeonella rubra</name>
    <dbReference type="NCBI Taxonomy" id="990371"/>
    <lineage>
        <taxon>Bacteria</taxon>
        <taxon>Pseudomonadati</taxon>
        <taxon>Bacteroidota</taxon>
        <taxon>Sphingobacteriia</taxon>
        <taxon>Sphingobacteriales</taxon>
        <taxon>Sphingobacteriaceae</taxon>
        <taxon>Daejeonella</taxon>
    </lineage>
</organism>
<evidence type="ECO:0008006" key="4">
    <source>
        <dbReference type="Google" id="ProtNLM"/>
    </source>
</evidence>
<proteinExistence type="predicted"/>
<dbReference type="InterPro" id="IPR045950">
    <property type="entry name" value="DUF6370"/>
</dbReference>
<feature type="chain" id="PRO_5011586460" description="Glutaminyl-tRNA synthetase" evidence="1">
    <location>
        <begin position="20"/>
        <end position="111"/>
    </location>
</feature>
<feature type="signal peptide" evidence="1">
    <location>
        <begin position="1"/>
        <end position="19"/>
    </location>
</feature>
<dbReference type="AlphaFoldDB" id="A0A1G9RPK1"/>
<accession>A0A1G9RPK1</accession>
<dbReference type="EMBL" id="FNHH01000008">
    <property type="protein sequence ID" value="SDM24980.1"/>
    <property type="molecule type" value="Genomic_DNA"/>
</dbReference>
<dbReference type="STRING" id="990371.SAMN05421813_10897"/>
<dbReference type="OrthoDB" id="676338at2"/>
<evidence type="ECO:0000313" key="2">
    <source>
        <dbReference type="EMBL" id="SDM24980.1"/>
    </source>
</evidence>
<sequence length="111" mass="12210">MKNIFIFLLISISASIVNAQTPKLNSKSGKVQIVEASCGQCQFKMEGKSCDLAVRINGKSYFVDGTKIDDHGDAHAKNGFCEKIRKAEVQGNIVNKRFVATSFKLLPESEK</sequence>
<keyword evidence="1" id="KW-0732">Signal</keyword>
<protein>
    <recommendedName>
        <fullName evidence="4">Glutaminyl-tRNA synthetase</fullName>
    </recommendedName>
</protein>
<gene>
    <name evidence="2" type="ORF">SAMN05421813_10897</name>
</gene>
<reference evidence="3" key="1">
    <citation type="submission" date="2016-10" db="EMBL/GenBank/DDBJ databases">
        <authorList>
            <person name="Varghese N."/>
            <person name="Submissions S."/>
        </authorList>
    </citation>
    <scope>NUCLEOTIDE SEQUENCE [LARGE SCALE GENOMIC DNA]</scope>
    <source>
        <strain evidence="3">DSM 24536</strain>
    </source>
</reference>
<dbReference type="RefSeq" id="WP_090703228.1">
    <property type="nucleotide sequence ID" value="NZ_FNHH01000008.1"/>
</dbReference>